<reference evidence="1" key="1">
    <citation type="submission" date="2021-02" db="EMBL/GenBank/DDBJ databases">
        <authorList>
            <person name="Nowell W R."/>
        </authorList>
    </citation>
    <scope>NUCLEOTIDE SEQUENCE</scope>
</reference>
<dbReference type="Proteomes" id="UP000663836">
    <property type="component" value="Unassembled WGS sequence"/>
</dbReference>
<dbReference type="EMBL" id="CAJOBD010007726">
    <property type="protein sequence ID" value="CAF4094258.1"/>
    <property type="molecule type" value="Genomic_DNA"/>
</dbReference>
<protein>
    <submittedName>
        <fullName evidence="1">Uncharacterized protein</fullName>
    </submittedName>
</protein>
<organism evidence="1 3">
    <name type="scientific">Rotaria sordida</name>
    <dbReference type="NCBI Taxonomy" id="392033"/>
    <lineage>
        <taxon>Eukaryota</taxon>
        <taxon>Metazoa</taxon>
        <taxon>Spiralia</taxon>
        <taxon>Gnathifera</taxon>
        <taxon>Rotifera</taxon>
        <taxon>Eurotatoria</taxon>
        <taxon>Bdelloidea</taxon>
        <taxon>Philodinida</taxon>
        <taxon>Philodinidae</taxon>
        <taxon>Rotaria</taxon>
    </lineage>
</organism>
<proteinExistence type="predicted"/>
<comment type="caution">
    <text evidence="1">The sequence shown here is derived from an EMBL/GenBank/DDBJ whole genome shotgun (WGS) entry which is preliminary data.</text>
</comment>
<dbReference type="EMBL" id="CAJNOT010002522">
    <property type="protein sequence ID" value="CAF1323396.1"/>
    <property type="molecule type" value="Genomic_DNA"/>
</dbReference>
<sequence length="102" mass="12360">YLIRNLHFYSKLIIFHNKINNLNIDINIINECLFRALFFIQLYNELPNSIVIQLLTHQLLQFIKITFETNQQKTLLHLHFVLENILNWNRQQLLNIINLLDC</sequence>
<evidence type="ECO:0000313" key="1">
    <source>
        <dbReference type="EMBL" id="CAF1323396.1"/>
    </source>
</evidence>
<evidence type="ECO:0000313" key="2">
    <source>
        <dbReference type="EMBL" id="CAF4094258.1"/>
    </source>
</evidence>
<name>A0A815FAA2_9BILA</name>
<accession>A0A815FAA2</accession>
<dbReference type="Proteomes" id="UP000663864">
    <property type="component" value="Unassembled WGS sequence"/>
</dbReference>
<dbReference type="AlphaFoldDB" id="A0A815FAA2"/>
<feature type="non-terminal residue" evidence="1">
    <location>
        <position position="1"/>
    </location>
</feature>
<gene>
    <name evidence="2" type="ORF">JBS370_LOCUS31410</name>
    <name evidence="1" type="ORF">ZHD862_LOCUS29131</name>
</gene>
<evidence type="ECO:0000313" key="3">
    <source>
        <dbReference type="Proteomes" id="UP000663864"/>
    </source>
</evidence>